<dbReference type="PANTHER" id="PTHR43172">
    <property type="entry name" value="ADENYLOSUCCINATE LYASE"/>
    <property type="match status" value="1"/>
</dbReference>
<dbReference type="InterPro" id="IPR022761">
    <property type="entry name" value="Fumarate_lyase_N"/>
</dbReference>
<feature type="domain" description="Adenylosuccinate lyase C-terminal" evidence="3">
    <location>
        <begin position="351"/>
        <end position="421"/>
    </location>
</feature>
<evidence type="ECO:0000313" key="5">
    <source>
        <dbReference type="Proteomes" id="UP000317982"/>
    </source>
</evidence>
<evidence type="ECO:0000313" key="4">
    <source>
        <dbReference type="EMBL" id="TQS46692.1"/>
    </source>
</evidence>
<keyword evidence="4" id="KW-0413">Isomerase</keyword>
<dbReference type="Gene3D" id="1.20.200.10">
    <property type="entry name" value="Fumarase/aspartase (Central domain)"/>
    <property type="match status" value="1"/>
</dbReference>
<protein>
    <submittedName>
        <fullName evidence="4">3-carboxy-cis,cis-muconate cycloisomerase</fullName>
        <ecNumber evidence="4">5.5.1.2</ecNumber>
    </submittedName>
</protein>
<comment type="caution">
    <text evidence="4">The sequence shown here is derived from an EMBL/GenBank/DDBJ whole genome shotgun (WGS) entry which is preliminary data.</text>
</comment>
<dbReference type="EMBL" id="VIRS01000002">
    <property type="protein sequence ID" value="TQS46692.1"/>
    <property type="molecule type" value="Genomic_DNA"/>
</dbReference>
<name>A0A545AZF6_9ACTN</name>
<dbReference type="PRINTS" id="PR00145">
    <property type="entry name" value="ARGSUCLYASE"/>
</dbReference>
<sequence length="433" mass="44082">MFDPLFADESVSARIDDRAVVRAMLDVEAALAQAEASVGVIPAGAAAAITEACAAEFDVAAVGRAAESSGNPVVPLVRAIEKLLPDDARPWVHHGATSQDVLDTALMLCAARARVRLVEALHSATGTLATAAREHRRTLMVGRTLGQQALPTTFGLKAAGWLTALDAAAGRLRAAELAVQFGGAAGTLAALGSAGLSVGAALARELGLAEPALPWHTDRQRILELGSALAAVSAALGKIALDVTLLAQSEVGEVAEGGGGGGSSAMPHKRNPANAILTRSASIRTPGLLATLFSAAAQQEHERATGGWHAEWEPLRELFAVAGGAAGRAARFLPVLQVDAPAMRRTLDATGGVLLSEHVSGVLAGSLGRSAAHDLVKNAVASGQPLRDVLLRAGVDADRVDAALDPAGYLGSADALIDRALAAHADAWKGSFP</sequence>
<dbReference type="PROSITE" id="PS00163">
    <property type="entry name" value="FUMARATE_LYASES"/>
    <property type="match status" value="1"/>
</dbReference>
<dbReference type="AlphaFoldDB" id="A0A545AZF6"/>
<gene>
    <name evidence="4" type="primary">pcaB</name>
    <name evidence="4" type="ORF">FL583_03910</name>
</gene>
<dbReference type="SUPFAM" id="SSF48557">
    <property type="entry name" value="L-aspartase-like"/>
    <property type="match status" value="1"/>
</dbReference>
<dbReference type="InterPro" id="IPR000362">
    <property type="entry name" value="Fumarate_lyase_fam"/>
</dbReference>
<evidence type="ECO:0000256" key="2">
    <source>
        <dbReference type="ARBA" id="ARBA00034772"/>
    </source>
</evidence>
<dbReference type="Gene3D" id="1.10.40.30">
    <property type="entry name" value="Fumarase/aspartase (C-terminal domain)"/>
    <property type="match status" value="1"/>
</dbReference>
<dbReference type="OrthoDB" id="9768878at2"/>
<dbReference type="Pfam" id="PF00206">
    <property type="entry name" value="Lyase_1"/>
    <property type="match status" value="1"/>
</dbReference>
<dbReference type="EC" id="5.5.1.2" evidence="4"/>
<reference evidence="4 5" key="1">
    <citation type="submission" date="2019-07" db="EMBL/GenBank/DDBJ databases">
        <title>Cryptosporangium phraense sp. nov., isolated from plant litter.</title>
        <authorList>
            <person name="Suriyachadkun C."/>
        </authorList>
    </citation>
    <scope>NUCLEOTIDE SEQUENCE [LARGE SCALE GENOMIC DNA]</scope>
    <source>
        <strain evidence="4 5">A-T 5661</strain>
    </source>
</reference>
<dbReference type="GO" id="GO:0047472">
    <property type="term" value="F:3-carboxy-cis,cis-muconate cycloisomerase activity"/>
    <property type="evidence" value="ECO:0007669"/>
    <property type="project" value="UniProtKB-EC"/>
</dbReference>
<dbReference type="PANTHER" id="PTHR43172:SF2">
    <property type="entry name" value="ADENYLOSUCCINATE LYASE C-TERMINAL DOMAIN-CONTAINING PROTEIN"/>
    <property type="match status" value="1"/>
</dbReference>
<dbReference type="GO" id="GO:0016829">
    <property type="term" value="F:lyase activity"/>
    <property type="evidence" value="ECO:0007669"/>
    <property type="project" value="UniProtKB-KW"/>
</dbReference>
<organism evidence="4 5">
    <name type="scientific">Cryptosporangium phraense</name>
    <dbReference type="NCBI Taxonomy" id="2593070"/>
    <lineage>
        <taxon>Bacteria</taxon>
        <taxon>Bacillati</taxon>
        <taxon>Actinomycetota</taxon>
        <taxon>Actinomycetes</taxon>
        <taxon>Cryptosporangiales</taxon>
        <taxon>Cryptosporangiaceae</taxon>
        <taxon>Cryptosporangium</taxon>
    </lineage>
</organism>
<proteinExistence type="inferred from homology"/>
<dbReference type="GO" id="GO:0019619">
    <property type="term" value="P:3,4-dihydroxybenzoate catabolic process"/>
    <property type="evidence" value="ECO:0007669"/>
    <property type="project" value="InterPro"/>
</dbReference>
<dbReference type="InParanoid" id="A0A545AZF6"/>
<dbReference type="InterPro" id="IPR020557">
    <property type="entry name" value="Fumarate_lyase_CS"/>
</dbReference>
<evidence type="ECO:0000256" key="1">
    <source>
        <dbReference type="ARBA" id="ARBA00023239"/>
    </source>
</evidence>
<comment type="similarity">
    <text evidence="2">Belongs to the class-II fumarase/aspartase family.</text>
</comment>
<keyword evidence="1" id="KW-0456">Lyase</keyword>
<keyword evidence="5" id="KW-1185">Reference proteome</keyword>
<accession>A0A545AZF6</accession>
<dbReference type="InterPro" id="IPR019468">
    <property type="entry name" value="AdenyloSucc_lyase_C"/>
</dbReference>
<dbReference type="NCBIfam" id="TIGR02426">
    <property type="entry name" value="protocat_pcaB"/>
    <property type="match status" value="1"/>
</dbReference>
<dbReference type="Proteomes" id="UP000317982">
    <property type="component" value="Unassembled WGS sequence"/>
</dbReference>
<dbReference type="SMART" id="SM00998">
    <property type="entry name" value="ADSL_C"/>
    <property type="match status" value="1"/>
</dbReference>
<dbReference type="PRINTS" id="PR00149">
    <property type="entry name" value="FUMRATELYASE"/>
</dbReference>
<evidence type="ECO:0000259" key="3">
    <source>
        <dbReference type="SMART" id="SM00998"/>
    </source>
</evidence>
<dbReference type="InterPro" id="IPR008948">
    <property type="entry name" value="L-Aspartase-like"/>
</dbReference>
<dbReference type="InterPro" id="IPR012789">
    <property type="entry name" value="Protocat_PcaB-like"/>
</dbReference>